<keyword evidence="15" id="KW-0175">Coiled coil</keyword>
<keyword evidence="8" id="KW-0378">Hydrolase</keyword>
<dbReference type="SUPFAM" id="SSF63411">
    <property type="entry name" value="LuxS/MPP-like metallohydrolase"/>
    <property type="match status" value="4"/>
</dbReference>
<evidence type="ECO:0000256" key="8">
    <source>
        <dbReference type="ARBA" id="ARBA00022801"/>
    </source>
</evidence>
<dbReference type="InterPro" id="IPR050626">
    <property type="entry name" value="Peptidase_M16"/>
</dbReference>
<dbReference type="FunFam" id="3.30.830.10:FF:000005">
    <property type="entry name" value="nardilysin isoform X1"/>
    <property type="match status" value="1"/>
</dbReference>
<dbReference type="PANTHER" id="PTHR43690">
    <property type="entry name" value="NARDILYSIN"/>
    <property type="match status" value="1"/>
</dbReference>
<keyword evidence="9" id="KW-0862">Zinc</keyword>
<feature type="domain" description="Peptidase M16 middle/third" evidence="19">
    <location>
        <begin position="391"/>
        <end position="678"/>
    </location>
</feature>
<evidence type="ECO:0000256" key="15">
    <source>
        <dbReference type="SAM" id="Coils"/>
    </source>
</evidence>
<evidence type="ECO:0000256" key="7">
    <source>
        <dbReference type="ARBA" id="ARBA00022723"/>
    </source>
</evidence>
<evidence type="ECO:0000256" key="10">
    <source>
        <dbReference type="ARBA" id="ARBA00023049"/>
    </source>
</evidence>
<dbReference type="FunFam" id="3.30.830.10:FF:000012">
    <property type="entry name" value="Protease 3"/>
    <property type="match status" value="1"/>
</dbReference>
<evidence type="ECO:0000256" key="4">
    <source>
        <dbReference type="ARBA" id="ARBA00012449"/>
    </source>
</evidence>
<dbReference type="OrthoDB" id="9811314at2"/>
<comment type="similarity">
    <text evidence="3 14">Belongs to the peptidase M16 family.</text>
</comment>
<evidence type="ECO:0000259" key="20">
    <source>
        <dbReference type="Pfam" id="PF22456"/>
    </source>
</evidence>
<evidence type="ECO:0000256" key="11">
    <source>
        <dbReference type="ARBA" id="ARBA00029597"/>
    </source>
</evidence>
<dbReference type="Pfam" id="PF05193">
    <property type="entry name" value="Peptidase_M16_C"/>
    <property type="match status" value="1"/>
</dbReference>
<dbReference type="Gene3D" id="3.30.830.10">
    <property type="entry name" value="Metalloenzyme, LuxS/M16 peptidase-like"/>
    <property type="match status" value="4"/>
</dbReference>
<evidence type="ECO:0000256" key="1">
    <source>
        <dbReference type="ARBA" id="ARBA00001947"/>
    </source>
</evidence>
<evidence type="ECO:0000256" key="12">
    <source>
        <dbReference type="ARBA" id="ARBA00031184"/>
    </source>
</evidence>
<dbReference type="InterPro" id="IPR011249">
    <property type="entry name" value="Metalloenz_LuxS/M16"/>
</dbReference>
<keyword evidence="16" id="KW-0732">Signal</keyword>
<sequence length="957" mass="109201">MRYRYTNKSTRHVLLLLLFMTTKLTYAAVHKSPTDERDYLAFTLPNQMKALVISDPTTDKAAASVDINVGSNANPENRLGLAHFLEHMLFLGTEKYPEAGSYQEYISNNGGSHNAYTAFENTNYFFDIKADQLEPALDRFSHFFIDPLFSEKYVDRERHAVNSEYQSKLRDDGRRGYSAGKRVMNPEHSMSQFAVGNLETLSNEEGKLRQDLIRFYNQHYSANQMTVVILGKEPVLELKRLVEDKFSSVKNSNAVQFISQTPLYQNLPLQQNIKTLKDLQQLTLTFPIQATREYYKEKPAHFIGSILGYEGQGSLFSALKTKGWVNSLSAHRGNDLPDQSSIVLSLSLTDEGLINYDEVIETTFAAIRMLQEKGVNEALYQEEQKLNDISFRFKEKAQPIHEVSHLSRNLQLYPADSVISADYLLEKFQPELIKNILSQMTPDNLLITLQAQNLATDNKDPWFNAEYSIMPVASLRREQWNNPADIPALQVRKLNPFIAEEFNIKPVTPALLASKELKSQESRPELILQQDGYSLWHKQDQTFQLPKTDFFISVISGQANQSPENSVMTALYTKLVKDQLNETLYDASLAGLSTRIYPHMRGLSIRISGYSDKQPKLLNQVMNSLQQLDFSGTSFSRIKEKYAQELENSLKDKPYNQTIGEVYNLLLQSWSAEKKLAALHSIDLATLQAFIPQLLKQTEVRMLAHGNLSESDALQMAETVRTHLPTQPIISYRSRLPVILLDKQSNLTQTLPVDHSDSAISVYFQADNSDTKTRAEYALLSEILSAPFYSRLRTEQQLGYVVFETAMSMRKAPGLAFVIQSPNTGPIGLEKHINEFISQMETQLEELTEEQVDSFKESVLSRINRKANRMSELSERYWQEIDRDEHSFDSREQLTAAINALTLNDLRKCYTQLPERRLTVRTFGEEHRQEASSTALEKICDTEIALLKEQGQFVPEV</sequence>
<evidence type="ECO:0000256" key="16">
    <source>
        <dbReference type="SAM" id="SignalP"/>
    </source>
</evidence>
<evidence type="ECO:0000256" key="14">
    <source>
        <dbReference type="RuleBase" id="RU004447"/>
    </source>
</evidence>
<dbReference type="EC" id="3.4.24.55" evidence="4"/>
<feature type="coiled-coil region" evidence="15">
    <location>
        <begin position="830"/>
        <end position="857"/>
    </location>
</feature>
<evidence type="ECO:0000259" key="18">
    <source>
        <dbReference type="Pfam" id="PF05193"/>
    </source>
</evidence>
<feature type="signal peptide" evidence="16">
    <location>
        <begin position="1"/>
        <end position="27"/>
    </location>
</feature>
<proteinExistence type="inferred from homology"/>
<dbReference type="PROSITE" id="PS00143">
    <property type="entry name" value="INSULINASE"/>
    <property type="match status" value="1"/>
</dbReference>
<evidence type="ECO:0000256" key="5">
    <source>
        <dbReference type="ARBA" id="ARBA00017565"/>
    </source>
</evidence>
<dbReference type="GO" id="GO:0046872">
    <property type="term" value="F:metal ion binding"/>
    <property type="evidence" value="ECO:0007669"/>
    <property type="project" value="UniProtKB-KW"/>
</dbReference>
<organism evidence="21 22">
    <name type="scientific">Amphritea japonica ATCC BAA-1530</name>
    <dbReference type="NCBI Taxonomy" id="1278309"/>
    <lineage>
        <taxon>Bacteria</taxon>
        <taxon>Pseudomonadati</taxon>
        <taxon>Pseudomonadota</taxon>
        <taxon>Gammaproteobacteria</taxon>
        <taxon>Oceanospirillales</taxon>
        <taxon>Oceanospirillaceae</taxon>
        <taxon>Amphritea</taxon>
    </lineage>
</organism>
<dbReference type="Pfam" id="PF22456">
    <property type="entry name" value="PqqF-like_C_4"/>
    <property type="match status" value="1"/>
</dbReference>
<gene>
    <name evidence="21" type="ORF">AMJAP_0942</name>
</gene>
<comment type="function">
    <text evidence="2">Endopeptidase that degrades small peptides of less than 7 kDa, such as glucagon and insulin.</text>
</comment>
<keyword evidence="22" id="KW-1185">Reference proteome</keyword>
<evidence type="ECO:0000256" key="9">
    <source>
        <dbReference type="ARBA" id="ARBA00022833"/>
    </source>
</evidence>
<reference evidence="21 22" key="1">
    <citation type="journal article" date="2008" name="Int. J. Syst. Evol. Microbiol.">
        <title>Amphritea japonica sp. nov. and Amphritea balenae sp. nov., isolated from the sediment adjacent to sperm whale carcasses off Kagoshima, Japan.</title>
        <authorList>
            <person name="Miyazaki M."/>
            <person name="Nogi Y."/>
            <person name="Fujiwara Y."/>
            <person name="Kawato M."/>
            <person name="Nagahama T."/>
            <person name="Kubokawa K."/>
            <person name="Horikoshi K."/>
        </authorList>
    </citation>
    <scope>NUCLEOTIDE SEQUENCE [LARGE SCALE GENOMIC DNA]</scope>
    <source>
        <strain evidence="21 22">ATCC BAA-1530</strain>
    </source>
</reference>
<dbReference type="Pfam" id="PF00675">
    <property type="entry name" value="Peptidase_M16"/>
    <property type="match status" value="1"/>
</dbReference>
<dbReference type="KEGG" id="ajp:AMJAP_0942"/>
<dbReference type="EMBL" id="AP014545">
    <property type="protein sequence ID" value="BBB25539.1"/>
    <property type="molecule type" value="Genomic_DNA"/>
</dbReference>
<dbReference type="InterPro" id="IPR001431">
    <property type="entry name" value="Pept_M16_Zn_BS"/>
</dbReference>
<protein>
    <recommendedName>
        <fullName evidence="5">Protease 3</fullName>
        <ecNumber evidence="4">3.4.24.55</ecNumber>
    </recommendedName>
    <alternativeName>
        <fullName evidence="13">Pitrilysin</fullName>
    </alternativeName>
    <alternativeName>
        <fullName evidence="12">Protease III</fullName>
    </alternativeName>
    <alternativeName>
        <fullName evidence="11">Protease pi</fullName>
    </alternativeName>
</protein>
<evidence type="ECO:0000256" key="6">
    <source>
        <dbReference type="ARBA" id="ARBA00022670"/>
    </source>
</evidence>
<dbReference type="AlphaFoldDB" id="A0A7R6P422"/>
<dbReference type="Proteomes" id="UP000595663">
    <property type="component" value="Chromosome"/>
</dbReference>
<evidence type="ECO:0000256" key="3">
    <source>
        <dbReference type="ARBA" id="ARBA00007261"/>
    </source>
</evidence>
<dbReference type="InterPro" id="IPR032632">
    <property type="entry name" value="Peptidase_M16_M"/>
</dbReference>
<name>A0A7R6P422_9GAMM</name>
<accession>A0A7R6P422</accession>
<feature type="domain" description="Peptidase M16 C-terminal" evidence="18">
    <location>
        <begin position="209"/>
        <end position="385"/>
    </location>
</feature>
<evidence type="ECO:0000259" key="19">
    <source>
        <dbReference type="Pfam" id="PF16187"/>
    </source>
</evidence>
<feature type="chain" id="PRO_5032931029" description="Protease 3" evidence="16">
    <location>
        <begin position="28"/>
        <end position="957"/>
    </location>
</feature>
<evidence type="ECO:0000256" key="2">
    <source>
        <dbReference type="ARBA" id="ARBA00002184"/>
    </source>
</evidence>
<keyword evidence="10" id="KW-0482">Metalloprotease</keyword>
<keyword evidence="7" id="KW-0479">Metal-binding</keyword>
<dbReference type="GO" id="GO:0004222">
    <property type="term" value="F:metalloendopeptidase activity"/>
    <property type="evidence" value="ECO:0007669"/>
    <property type="project" value="UniProtKB-EC"/>
</dbReference>
<dbReference type="GO" id="GO:0006508">
    <property type="term" value="P:proteolysis"/>
    <property type="evidence" value="ECO:0007669"/>
    <property type="project" value="UniProtKB-KW"/>
</dbReference>
<keyword evidence="6" id="KW-0645">Protease</keyword>
<dbReference type="InterPro" id="IPR054734">
    <property type="entry name" value="PqqF-like_C_4"/>
</dbReference>
<dbReference type="Pfam" id="PF16187">
    <property type="entry name" value="Peptidase_M16_M"/>
    <property type="match status" value="1"/>
</dbReference>
<evidence type="ECO:0000313" key="22">
    <source>
        <dbReference type="Proteomes" id="UP000595663"/>
    </source>
</evidence>
<dbReference type="InterPro" id="IPR011765">
    <property type="entry name" value="Pept_M16_N"/>
</dbReference>
<dbReference type="InterPro" id="IPR007863">
    <property type="entry name" value="Peptidase_M16_C"/>
</dbReference>
<feature type="domain" description="Coenzyme PQQ synthesis protein F-like C-terminal lobe" evidence="20">
    <location>
        <begin position="779"/>
        <end position="878"/>
    </location>
</feature>
<comment type="cofactor">
    <cofactor evidence="1">
        <name>Zn(2+)</name>
        <dbReference type="ChEBI" id="CHEBI:29105"/>
    </cofactor>
</comment>
<dbReference type="PANTHER" id="PTHR43690:SF18">
    <property type="entry name" value="INSULIN-DEGRADING ENZYME-RELATED"/>
    <property type="match status" value="1"/>
</dbReference>
<evidence type="ECO:0000259" key="17">
    <source>
        <dbReference type="Pfam" id="PF00675"/>
    </source>
</evidence>
<evidence type="ECO:0000256" key="13">
    <source>
        <dbReference type="ARBA" id="ARBA00033450"/>
    </source>
</evidence>
<evidence type="ECO:0000313" key="21">
    <source>
        <dbReference type="EMBL" id="BBB25539.1"/>
    </source>
</evidence>
<dbReference type="GO" id="GO:0005737">
    <property type="term" value="C:cytoplasm"/>
    <property type="evidence" value="ECO:0007669"/>
    <property type="project" value="UniProtKB-ARBA"/>
</dbReference>
<feature type="domain" description="Peptidase M16 N-terminal" evidence="17">
    <location>
        <begin position="51"/>
        <end position="186"/>
    </location>
</feature>